<comment type="caution">
    <text evidence="2">The sequence shown here is derived from an EMBL/GenBank/DDBJ whole genome shotgun (WGS) entry which is preliminary data.</text>
</comment>
<dbReference type="Gene3D" id="3.40.190.10">
    <property type="entry name" value="Periplasmic binding protein-like II"/>
    <property type="match status" value="1"/>
</dbReference>
<evidence type="ECO:0000256" key="1">
    <source>
        <dbReference type="SAM" id="Phobius"/>
    </source>
</evidence>
<feature type="transmembrane region" description="Helical" evidence="1">
    <location>
        <begin position="128"/>
        <end position="146"/>
    </location>
</feature>
<feature type="transmembrane region" description="Helical" evidence="1">
    <location>
        <begin position="153"/>
        <end position="172"/>
    </location>
</feature>
<accession>A0A1Y1W8F7</accession>
<dbReference type="OrthoDB" id="2142773at2759"/>
<organism evidence="2 3">
    <name type="scientific">Anaeromyces robustus</name>
    <dbReference type="NCBI Taxonomy" id="1754192"/>
    <lineage>
        <taxon>Eukaryota</taxon>
        <taxon>Fungi</taxon>
        <taxon>Fungi incertae sedis</taxon>
        <taxon>Chytridiomycota</taxon>
        <taxon>Chytridiomycota incertae sedis</taxon>
        <taxon>Neocallimastigomycetes</taxon>
        <taxon>Neocallimastigales</taxon>
        <taxon>Neocallimastigaceae</taxon>
        <taxon>Anaeromyces</taxon>
    </lineage>
</organism>
<protein>
    <submittedName>
        <fullName evidence="2">Uncharacterized protein</fullName>
    </submittedName>
</protein>
<dbReference type="STRING" id="1754192.A0A1Y1W8F7"/>
<reference evidence="2 3" key="1">
    <citation type="submission" date="2016-08" db="EMBL/GenBank/DDBJ databases">
        <title>A Parts List for Fungal Cellulosomes Revealed by Comparative Genomics.</title>
        <authorList>
            <consortium name="DOE Joint Genome Institute"/>
            <person name="Haitjema C.H."/>
            <person name="Gilmore S.P."/>
            <person name="Henske J.K."/>
            <person name="Solomon K.V."/>
            <person name="De Groot R."/>
            <person name="Kuo A."/>
            <person name="Mondo S.J."/>
            <person name="Salamov A.A."/>
            <person name="Labutti K."/>
            <person name="Zhao Z."/>
            <person name="Chiniquy J."/>
            <person name="Barry K."/>
            <person name="Brewer H.M."/>
            <person name="Purvine S.O."/>
            <person name="Wright A.T."/>
            <person name="Boxma B."/>
            <person name="Van Alen T."/>
            <person name="Hackstein J.H."/>
            <person name="Baker S.E."/>
            <person name="Grigoriev I.V."/>
            <person name="O'Malley M.A."/>
        </authorList>
    </citation>
    <scope>NUCLEOTIDE SEQUENCE [LARGE SCALE GENOMIC DNA]</scope>
    <source>
        <strain evidence="2 3">S4</strain>
    </source>
</reference>
<evidence type="ECO:0000313" key="2">
    <source>
        <dbReference type="EMBL" id="ORX69809.1"/>
    </source>
</evidence>
<dbReference type="Proteomes" id="UP000193944">
    <property type="component" value="Unassembled WGS sequence"/>
</dbReference>
<keyword evidence="3" id="KW-1185">Reference proteome</keyword>
<sequence length="560" mass="66374">MEVSIFFWIGKINEVKCIVKFWTMIIGITSFICSYSIRSEIITSVYNNPNVTHKSNYKFKIKIYYLVIVLIQFILLIIWSFTQRGLNVRKRYLKNVGYYDIEICSIGNEYILSSVYCIDYLLLVTKKIYLTSLISCILLLFCHLVIIIDIENIIFHFIVFFVAIFIIMYINITFVGPKLLLVLNTFLNTEYSALSGYHTIRCQSKLYEDQSKKNTKFFLDTYDVNNNFMKRYSLNYNYDYYTFNEFNDIYSLSGVKTSVICSEEDINKNDYEKDTILLWDVQAIDYYIGTAVILIAFPIWYEEMKKRNKTFCMEFYAAGWDDNVMAPICDDDHQYPCPDIIVLGTGQLTIRYNNDDIIDLNKYFQNHFLKTGISFESILNKYSLYDYRVNGKWLAIPYAQDFRVFRFNITTFDYCISQGYDLHYPPWTWEKAFEYAGIIKDCTSEPGFQILFNYGEDLRFFVVLCQALGIPFFSEDSNLYLKKCGFRNPEYVKKLNILKELVENHNINMWLDEAAVKDWQEKPYPKTSLENPIIPFDENLAYKSYIIHGMMYDNLYSFVR</sequence>
<keyword evidence="1" id="KW-0812">Transmembrane</keyword>
<dbReference type="EMBL" id="MCFG01000416">
    <property type="protein sequence ID" value="ORX69809.1"/>
    <property type="molecule type" value="Genomic_DNA"/>
</dbReference>
<gene>
    <name evidence="2" type="ORF">BCR32DRAFT_250244</name>
</gene>
<feature type="transmembrane region" description="Helical" evidence="1">
    <location>
        <begin position="63"/>
        <end position="82"/>
    </location>
</feature>
<reference evidence="2 3" key="2">
    <citation type="submission" date="2016-08" db="EMBL/GenBank/DDBJ databases">
        <title>Pervasive Adenine N6-methylation of Active Genes in Fungi.</title>
        <authorList>
            <consortium name="DOE Joint Genome Institute"/>
            <person name="Mondo S.J."/>
            <person name="Dannebaum R.O."/>
            <person name="Kuo R.C."/>
            <person name="Labutti K."/>
            <person name="Haridas S."/>
            <person name="Kuo A."/>
            <person name="Salamov A."/>
            <person name="Ahrendt S.R."/>
            <person name="Lipzen A."/>
            <person name="Sullivan W."/>
            <person name="Andreopoulos W.B."/>
            <person name="Clum A."/>
            <person name="Lindquist E."/>
            <person name="Daum C."/>
            <person name="Ramamoorthy G.K."/>
            <person name="Gryganskyi A."/>
            <person name="Culley D."/>
            <person name="Magnuson J.K."/>
            <person name="James T.Y."/>
            <person name="O'Malley M.A."/>
            <person name="Stajich J.E."/>
            <person name="Spatafora J.W."/>
            <person name="Visel A."/>
            <person name="Grigoriev I.V."/>
        </authorList>
    </citation>
    <scope>NUCLEOTIDE SEQUENCE [LARGE SCALE GENOMIC DNA]</scope>
    <source>
        <strain evidence="2 3">S4</strain>
    </source>
</reference>
<feature type="transmembrane region" description="Helical" evidence="1">
    <location>
        <begin position="21"/>
        <end position="37"/>
    </location>
</feature>
<evidence type="ECO:0000313" key="3">
    <source>
        <dbReference type="Proteomes" id="UP000193944"/>
    </source>
</evidence>
<name>A0A1Y1W8F7_9FUNG</name>
<keyword evidence="1" id="KW-1133">Transmembrane helix</keyword>
<keyword evidence="1" id="KW-0472">Membrane</keyword>
<proteinExistence type="predicted"/>
<dbReference type="SUPFAM" id="SSF53850">
    <property type="entry name" value="Periplasmic binding protein-like II"/>
    <property type="match status" value="1"/>
</dbReference>
<dbReference type="AlphaFoldDB" id="A0A1Y1W8F7"/>